<dbReference type="EMBL" id="JACAZI010000002">
    <property type="protein sequence ID" value="KAF7368682.1"/>
    <property type="molecule type" value="Genomic_DNA"/>
</dbReference>
<dbReference type="AlphaFoldDB" id="A0A8H7DD85"/>
<evidence type="ECO:0000313" key="3">
    <source>
        <dbReference type="Proteomes" id="UP000620124"/>
    </source>
</evidence>
<name>A0A8H7DD85_9AGAR</name>
<proteinExistence type="predicted"/>
<comment type="caution">
    <text evidence="2">The sequence shown here is derived from an EMBL/GenBank/DDBJ whole genome shotgun (WGS) entry which is preliminary data.</text>
</comment>
<evidence type="ECO:0000256" key="1">
    <source>
        <dbReference type="SAM" id="Phobius"/>
    </source>
</evidence>
<dbReference type="Gene3D" id="3.40.50.300">
    <property type="entry name" value="P-loop containing nucleotide triphosphate hydrolases"/>
    <property type="match status" value="1"/>
</dbReference>
<feature type="transmembrane region" description="Helical" evidence="1">
    <location>
        <begin position="395"/>
        <end position="417"/>
    </location>
</feature>
<dbReference type="Proteomes" id="UP000620124">
    <property type="component" value="Unassembled WGS sequence"/>
</dbReference>
<keyword evidence="1" id="KW-1133">Transmembrane helix</keyword>
<dbReference type="InterPro" id="IPR027417">
    <property type="entry name" value="P-loop_NTPase"/>
</dbReference>
<keyword evidence="3" id="KW-1185">Reference proteome</keyword>
<keyword evidence="1" id="KW-0812">Transmembrane</keyword>
<sequence>MFFPKIGTESQAAQVPISIPLQPTPSVDQLHKHSPSSLETPNALHLATDKILAECPRLRVLVVGKVRFFKEHKSRLDETAQSGAGKSSLISCIFGVKVTSVSHKERGRCDIKEEIFSSQNSCLVLHDSMGFEHGNAENFNDAKIFIEERSDKNRPMKERLHVVWLCIKIPTAGGRVFETGDEKLLEIAFEKDVPVVVVFTQYDVLFYSVFRRLPPSKGREELCKEQATRQFMDSCLKHLEPLYEKYPDLSYIRTSGLAGGAQSNLDPASLDELVQTTRRLVDKYFPGDAWIVSAMAQRASAQVNIEGSVAIGMKMYWRGLASSTNFSGHKLESCLNTVHNDMTASWNFYDPEDLLRSPDFVEKIRKLAQFVTPSTAEAKSWLDPLLGVATGLGPAAVVAVPAVAAIALSVTFVRFIAKGYHQTPETLRCFMGYIIDLTLILEQLFRVTLSKSSSPLTNEDIDKAFENYKNAGLGMVHRRIREFVAAESFAEIIKGSEAEERVKELIWEFSGLKDI</sequence>
<dbReference type="CDD" id="cd00882">
    <property type="entry name" value="Ras_like_GTPase"/>
    <property type="match status" value="1"/>
</dbReference>
<gene>
    <name evidence="2" type="ORF">MVEN_00192500</name>
</gene>
<dbReference type="SUPFAM" id="SSF52540">
    <property type="entry name" value="P-loop containing nucleoside triphosphate hydrolases"/>
    <property type="match status" value="1"/>
</dbReference>
<evidence type="ECO:0000313" key="2">
    <source>
        <dbReference type="EMBL" id="KAF7368682.1"/>
    </source>
</evidence>
<protein>
    <submittedName>
        <fullName evidence="2">G domain-containing protein</fullName>
    </submittedName>
</protein>
<organism evidence="2 3">
    <name type="scientific">Mycena venus</name>
    <dbReference type="NCBI Taxonomy" id="2733690"/>
    <lineage>
        <taxon>Eukaryota</taxon>
        <taxon>Fungi</taxon>
        <taxon>Dikarya</taxon>
        <taxon>Basidiomycota</taxon>
        <taxon>Agaricomycotina</taxon>
        <taxon>Agaricomycetes</taxon>
        <taxon>Agaricomycetidae</taxon>
        <taxon>Agaricales</taxon>
        <taxon>Marasmiineae</taxon>
        <taxon>Mycenaceae</taxon>
        <taxon>Mycena</taxon>
    </lineage>
</organism>
<accession>A0A8H7DD85</accession>
<keyword evidence="1" id="KW-0472">Membrane</keyword>
<dbReference type="OrthoDB" id="391988at2759"/>
<reference evidence="2" key="1">
    <citation type="submission" date="2020-05" db="EMBL/GenBank/DDBJ databases">
        <title>Mycena genomes resolve the evolution of fungal bioluminescence.</title>
        <authorList>
            <person name="Tsai I.J."/>
        </authorList>
    </citation>
    <scope>NUCLEOTIDE SEQUENCE</scope>
    <source>
        <strain evidence="2">CCC161011</strain>
    </source>
</reference>